<sequence>MKKLFLISLLPICCLFMLFLSSCELLETEEEKGVNSAAYGPHPGGADLPDELKGSWSTTTISLANAWNQGQFVKAMGVSGAITLVFKDDNKIERYWYTENRPSTYYSIYGASKETGRVKLGDDGSLTLIWAKGEWEKTTAPSANSTDGHYEYSQEELTNRTKIYTGYERGTSSRNIPELRLTNESGGISYLEKM</sequence>
<gene>
    <name evidence="2" type="ORF">HUW48_04085</name>
</gene>
<dbReference type="RefSeq" id="WP_182414459.1">
    <property type="nucleotide sequence ID" value="NZ_CP055153.1"/>
</dbReference>
<evidence type="ECO:0000256" key="1">
    <source>
        <dbReference type="SAM" id="SignalP"/>
    </source>
</evidence>
<organism evidence="2 3">
    <name type="scientific">Adhaeribacter radiodurans</name>
    <dbReference type="NCBI Taxonomy" id="2745197"/>
    <lineage>
        <taxon>Bacteria</taxon>
        <taxon>Pseudomonadati</taxon>
        <taxon>Bacteroidota</taxon>
        <taxon>Cytophagia</taxon>
        <taxon>Cytophagales</taxon>
        <taxon>Hymenobacteraceae</taxon>
        <taxon>Adhaeribacter</taxon>
    </lineage>
</organism>
<keyword evidence="1" id="KW-0732">Signal</keyword>
<dbReference type="EMBL" id="CP055153">
    <property type="protein sequence ID" value="QMU27262.1"/>
    <property type="molecule type" value="Genomic_DNA"/>
</dbReference>
<evidence type="ECO:0000313" key="2">
    <source>
        <dbReference type="EMBL" id="QMU27262.1"/>
    </source>
</evidence>
<dbReference type="KEGG" id="add:HUW48_04085"/>
<evidence type="ECO:0000313" key="3">
    <source>
        <dbReference type="Proteomes" id="UP000514509"/>
    </source>
</evidence>
<dbReference type="PROSITE" id="PS51257">
    <property type="entry name" value="PROKAR_LIPOPROTEIN"/>
    <property type="match status" value="1"/>
</dbReference>
<reference evidence="2 3" key="1">
    <citation type="submission" date="2020-08" db="EMBL/GenBank/DDBJ databases">
        <title>Adhaeribacter dokdonensis sp. nov., isolated from the rhizosphere of Elymus tsukushiensis, a plant native to the Dokdo Islands, Republic of Korea.</title>
        <authorList>
            <person name="Ghim S.Y."/>
        </authorList>
    </citation>
    <scope>NUCLEOTIDE SEQUENCE [LARGE SCALE GENOMIC DNA]</scope>
    <source>
        <strain evidence="2 3">KUDC8001</strain>
    </source>
</reference>
<name>A0A7L7L382_9BACT</name>
<accession>A0A7L7L382</accession>
<keyword evidence="3" id="KW-1185">Reference proteome</keyword>
<dbReference type="Proteomes" id="UP000514509">
    <property type="component" value="Chromosome"/>
</dbReference>
<protein>
    <recommendedName>
        <fullName evidence="4">Lipocalin family protein</fullName>
    </recommendedName>
</protein>
<feature type="signal peptide" evidence="1">
    <location>
        <begin position="1"/>
        <end position="22"/>
    </location>
</feature>
<evidence type="ECO:0008006" key="4">
    <source>
        <dbReference type="Google" id="ProtNLM"/>
    </source>
</evidence>
<dbReference type="AlphaFoldDB" id="A0A7L7L382"/>
<feature type="chain" id="PRO_5029520038" description="Lipocalin family protein" evidence="1">
    <location>
        <begin position="23"/>
        <end position="194"/>
    </location>
</feature>
<proteinExistence type="predicted"/>